<dbReference type="GO" id="GO:0071897">
    <property type="term" value="P:DNA biosynthetic process"/>
    <property type="evidence" value="ECO:0007669"/>
    <property type="project" value="UniProtKB-ARBA"/>
</dbReference>
<evidence type="ECO:0000313" key="2">
    <source>
        <dbReference type="RefSeq" id="XP_018323065.1"/>
    </source>
</evidence>
<dbReference type="Gene3D" id="3.30.70.270">
    <property type="match status" value="1"/>
</dbReference>
<name>A0A1W4WSQ5_AGRPL</name>
<dbReference type="OrthoDB" id="6759844at2759"/>
<dbReference type="STRING" id="224129.A0A1W4WSQ5"/>
<dbReference type="InterPro" id="IPR043502">
    <property type="entry name" value="DNA/RNA_pol_sf"/>
</dbReference>
<gene>
    <name evidence="2" type="primary">LOC108735563</name>
</gene>
<proteinExistence type="predicted"/>
<dbReference type="PANTHER" id="PTHR37984">
    <property type="entry name" value="PROTEIN CBG26694"/>
    <property type="match status" value="1"/>
</dbReference>
<dbReference type="InParanoid" id="A0A1W4WSQ5"/>
<dbReference type="PANTHER" id="PTHR37984:SF5">
    <property type="entry name" value="PROTEIN NYNRIN-LIKE"/>
    <property type="match status" value="1"/>
</dbReference>
<dbReference type="Gene3D" id="3.10.10.10">
    <property type="entry name" value="HIV Type 1 Reverse Transcriptase, subunit A, domain 1"/>
    <property type="match status" value="1"/>
</dbReference>
<dbReference type="KEGG" id="apln:108735563"/>
<dbReference type="Proteomes" id="UP000192223">
    <property type="component" value="Unplaced"/>
</dbReference>
<sequence>MHLKTGATPVFARARDVPVALRDAYDKEIDIKIASGFYKRVDYSEWASTTHVVAKKNGKLRITGNYKPTLGLNPRITIDEHPIPKMEHLFNQMRGATLFFHLDIDDAYTHLEVDDEFSHALTLNTPNSWSDPSSTSSLWSS</sequence>
<evidence type="ECO:0000313" key="1">
    <source>
        <dbReference type="Proteomes" id="UP000192223"/>
    </source>
</evidence>
<accession>A0A1W4WSQ5</accession>
<keyword evidence="1" id="KW-1185">Reference proteome</keyword>
<reference evidence="2" key="1">
    <citation type="submission" date="2025-08" db="UniProtKB">
        <authorList>
            <consortium name="RefSeq"/>
        </authorList>
    </citation>
    <scope>IDENTIFICATION</scope>
    <source>
        <tissue evidence="2">Entire body</tissue>
    </source>
</reference>
<dbReference type="RefSeq" id="XP_018323065.1">
    <property type="nucleotide sequence ID" value="XM_018467563.1"/>
</dbReference>
<protein>
    <submittedName>
        <fullName evidence="2">Uncharacterized protein K02A2.6-like</fullName>
    </submittedName>
</protein>
<dbReference type="GeneID" id="108735563"/>
<dbReference type="SUPFAM" id="SSF56672">
    <property type="entry name" value="DNA/RNA polymerases"/>
    <property type="match status" value="1"/>
</dbReference>
<dbReference type="InterPro" id="IPR050951">
    <property type="entry name" value="Retrovirus_Pol_polyprotein"/>
</dbReference>
<organism evidence="1 2">
    <name type="scientific">Agrilus planipennis</name>
    <name type="common">Emerald ash borer</name>
    <name type="synonym">Agrilus marcopoli</name>
    <dbReference type="NCBI Taxonomy" id="224129"/>
    <lineage>
        <taxon>Eukaryota</taxon>
        <taxon>Metazoa</taxon>
        <taxon>Ecdysozoa</taxon>
        <taxon>Arthropoda</taxon>
        <taxon>Hexapoda</taxon>
        <taxon>Insecta</taxon>
        <taxon>Pterygota</taxon>
        <taxon>Neoptera</taxon>
        <taxon>Endopterygota</taxon>
        <taxon>Coleoptera</taxon>
        <taxon>Polyphaga</taxon>
        <taxon>Elateriformia</taxon>
        <taxon>Buprestoidea</taxon>
        <taxon>Buprestidae</taxon>
        <taxon>Agrilinae</taxon>
        <taxon>Agrilus</taxon>
    </lineage>
</organism>
<dbReference type="InterPro" id="IPR043128">
    <property type="entry name" value="Rev_trsase/Diguanyl_cyclase"/>
</dbReference>
<dbReference type="AlphaFoldDB" id="A0A1W4WSQ5"/>